<dbReference type="InterPro" id="IPR005135">
    <property type="entry name" value="Endo/exonuclease/phosphatase"/>
</dbReference>
<proteinExistence type="predicted"/>
<dbReference type="InterPro" id="IPR051916">
    <property type="entry name" value="GPI-anchor_lipid_remodeler"/>
</dbReference>
<dbReference type="PANTHER" id="PTHR14859:SF1">
    <property type="entry name" value="PGAP2-INTERACTING PROTEIN"/>
    <property type="match status" value="1"/>
</dbReference>
<sequence length="420" mass="47577">MDAGALSANRWPIACVNDVRAASGRPVPCCPTPCYPARPMRDPALLAECAALKRAIEPFSTLRSLRASPQWPELGQRLDQLLANVRRHEPPAPPPPSPDPERIKVVHWNIEHGNWYTQVEQALTRHRVLRDADLLLFNEIDLGMARAGNRDVTADLAAALNRHSVWAPLFLETTLGRDDDPLTAGGSENQESLFGLAILSRWPIGEVRRIELPSPERYQFEVERMLGRHIGLVVVIERPGAPFVAVSAHLEVHRTRAHRAAQARTLLTQLRDEQRPIIFAGDFNTHTFDRGRAWDPLFGASVLILAPQHALEQRLLHPDHGPTRERLFDELEREGFDWKRYVDHEPTLQLRFDRLDELRGFPDFVQHAVRATLHWAERRARLRLDWFAGRGWKGGRGMTVLGLNGTGKASDHAPIVAWFE</sequence>
<dbReference type="GO" id="GO:0016020">
    <property type="term" value="C:membrane"/>
    <property type="evidence" value="ECO:0007669"/>
    <property type="project" value="GOC"/>
</dbReference>
<protein>
    <recommendedName>
        <fullName evidence="1">Endonuclease/exonuclease/phosphatase domain-containing protein</fullName>
    </recommendedName>
</protein>
<dbReference type="Gene3D" id="3.60.10.10">
    <property type="entry name" value="Endonuclease/exonuclease/phosphatase"/>
    <property type="match status" value="1"/>
</dbReference>
<evidence type="ECO:0000313" key="2">
    <source>
        <dbReference type="EMBL" id="TMQ47606.1"/>
    </source>
</evidence>
<dbReference type="GO" id="GO:0006506">
    <property type="term" value="P:GPI anchor biosynthetic process"/>
    <property type="evidence" value="ECO:0007669"/>
    <property type="project" value="TreeGrafter"/>
</dbReference>
<accession>A0A538S8E3</accession>
<comment type="caution">
    <text evidence="2">The sequence shown here is derived from an EMBL/GenBank/DDBJ whole genome shotgun (WGS) entry which is preliminary data.</text>
</comment>
<dbReference type="SUPFAM" id="SSF56219">
    <property type="entry name" value="DNase I-like"/>
    <property type="match status" value="1"/>
</dbReference>
<dbReference type="GO" id="GO:0003824">
    <property type="term" value="F:catalytic activity"/>
    <property type="evidence" value="ECO:0007669"/>
    <property type="project" value="InterPro"/>
</dbReference>
<dbReference type="AlphaFoldDB" id="A0A538S8E3"/>
<organism evidence="2 3">
    <name type="scientific">Eiseniibacteriota bacterium</name>
    <dbReference type="NCBI Taxonomy" id="2212470"/>
    <lineage>
        <taxon>Bacteria</taxon>
        <taxon>Candidatus Eiseniibacteriota</taxon>
    </lineage>
</organism>
<dbReference type="EMBL" id="VBOT01000174">
    <property type="protein sequence ID" value="TMQ47606.1"/>
    <property type="molecule type" value="Genomic_DNA"/>
</dbReference>
<dbReference type="PANTHER" id="PTHR14859">
    <property type="entry name" value="CALCOFLUOR WHITE HYPERSENSITIVE PROTEIN PRECURSOR"/>
    <property type="match status" value="1"/>
</dbReference>
<reference evidence="2 3" key="1">
    <citation type="journal article" date="2019" name="Nat. Microbiol.">
        <title>Mediterranean grassland soil C-N compound turnover is dependent on rainfall and depth, and is mediated by genomically divergent microorganisms.</title>
        <authorList>
            <person name="Diamond S."/>
            <person name="Andeer P.F."/>
            <person name="Li Z."/>
            <person name="Crits-Christoph A."/>
            <person name="Burstein D."/>
            <person name="Anantharaman K."/>
            <person name="Lane K.R."/>
            <person name="Thomas B.C."/>
            <person name="Pan C."/>
            <person name="Northen T.R."/>
            <person name="Banfield J.F."/>
        </authorList>
    </citation>
    <scope>NUCLEOTIDE SEQUENCE [LARGE SCALE GENOMIC DNA]</scope>
    <source>
        <strain evidence="2">WS_3</strain>
    </source>
</reference>
<dbReference type="Proteomes" id="UP000320184">
    <property type="component" value="Unassembled WGS sequence"/>
</dbReference>
<name>A0A538S8E3_UNCEI</name>
<dbReference type="Pfam" id="PF03372">
    <property type="entry name" value="Exo_endo_phos"/>
    <property type="match status" value="1"/>
</dbReference>
<evidence type="ECO:0000259" key="1">
    <source>
        <dbReference type="Pfam" id="PF03372"/>
    </source>
</evidence>
<dbReference type="InterPro" id="IPR036691">
    <property type="entry name" value="Endo/exonu/phosph_ase_sf"/>
</dbReference>
<gene>
    <name evidence="2" type="ORF">E6K73_13440</name>
</gene>
<feature type="domain" description="Endonuclease/exonuclease/phosphatase" evidence="1">
    <location>
        <begin position="107"/>
        <end position="319"/>
    </location>
</feature>
<evidence type="ECO:0000313" key="3">
    <source>
        <dbReference type="Proteomes" id="UP000320184"/>
    </source>
</evidence>